<name>A0ABW4R029_9BACT</name>
<evidence type="ECO:0008006" key="4">
    <source>
        <dbReference type="Google" id="ProtNLM"/>
    </source>
</evidence>
<reference evidence="3" key="1">
    <citation type="journal article" date="2019" name="Int. J. Syst. Evol. Microbiol.">
        <title>The Global Catalogue of Microorganisms (GCM) 10K type strain sequencing project: providing services to taxonomists for standard genome sequencing and annotation.</title>
        <authorList>
            <consortium name="The Broad Institute Genomics Platform"/>
            <consortium name="The Broad Institute Genome Sequencing Center for Infectious Disease"/>
            <person name="Wu L."/>
            <person name="Ma J."/>
        </authorList>
    </citation>
    <scope>NUCLEOTIDE SEQUENCE [LARGE SCALE GENOMIC DNA]</scope>
    <source>
        <strain evidence="3">CGMCC 1.15795</strain>
    </source>
</reference>
<protein>
    <recommendedName>
        <fullName evidence="4">MFS transporter</fullName>
    </recommendedName>
</protein>
<comment type="caution">
    <text evidence="2">The sequence shown here is derived from an EMBL/GenBank/DDBJ whole genome shotgun (WGS) entry which is preliminary data.</text>
</comment>
<gene>
    <name evidence="2" type="ORF">ACFSDX_21280</name>
</gene>
<dbReference type="EMBL" id="JBHUFD010000018">
    <property type="protein sequence ID" value="MFD1874980.1"/>
    <property type="molecule type" value="Genomic_DNA"/>
</dbReference>
<evidence type="ECO:0000313" key="2">
    <source>
        <dbReference type="EMBL" id="MFD1874980.1"/>
    </source>
</evidence>
<keyword evidence="1" id="KW-1133">Transmembrane helix</keyword>
<evidence type="ECO:0000313" key="3">
    <source>
        <dbReference type="Proteomes" id="UP001597197"/>
    </source>
</evidence>
<accession>A0ABW4R029</accession>
<dbReference type="Proteomes" id="UP001597197">
    <property type="component" value="Unassembled WGS sequence"/>
</dbReference>
<keyword evidence="1" id="KW-0472">Membrane</keyword>
<sequence>MTDADYNRNIQRFRRAHWLHYGAQALLMGAAGLATHRGVAGPAAINPQLATWPALLALAVAVPLLSVVLYAVCQSIRPNLRRPYAENMRIYLSRLIVRNSLLGLLGLPLLAAYLLTHQAAVLAVYAGLLLFVGQRTAPSAKAYQRWLLT</sequence>
<feature type="transmembrane region" description="Helical" evidence="1">
    <location>
        <begin position="52"/>
        <end position="74"/>
    </location>
</feature>
<organism evidence="2 3">
    <name type="scientific">Hymenobacter bucti</name>
    <dbReference type="NCBI Taxonomy" id="1844114"/>
    <lineage>
        <taxon>Bacteria</taxon>
        <taxon>Pseudomonadati</taxon>
        <taxon>Bacteroidota</taxon>
        <taxon>Cytophagia</taxon>
        <taxon>Cytophagales</taxon>
        <taxon>Hymenobacteraceae</taxon>
        <taxon>Hymenobacter</taxon>
    </lineage>
</organism>
<feature type="transmembrane region" description="Helical" evidence="1">
    <location>
        <begin position="95"/>
        <end position="113"/>
    </location>
</feature>
<proteinExistence type="predicted"/>
<keyword evidence="1" id="KW-0812">Transmembrane</keyword>
<dbReference type="RefSeq" id="WP_382317242.1">
    <property type="nucleotide sequence ID" value="NZ_JBHUFD010000018.1"/>
</dbReference>
<keyword evidence="3" id="KW-1185">Reference proteome</keyword>
<feature type="transmembrane region" description="Helical" evidence="1">
    <location>
        <begin position="21"/>
        <end position="40"/>
    </location>
</feature>
<evidence type="ECO:0000256" key="1">
    <source>
        <dbReference type="SAM" id="Phobius"/>
    </source>
</evidence>